<dbReference type="InterPro" id="IPR021314">
    <property type="entry name" value="DUF2911"/>
</dbReference>
<keyword evidence="1" id="KW-0732">Signal</keyword>
<name>A0A0Q9ZJH8_9FLAO</name>
<dbReference type="EMBL" id="LKTP01000002">
    <property type="protein sequence ID" value="KRG30242.1"/>
    <property type="molecule type" value="Genomic_DNA"/>
</dbReference>
<dbReference type="RefSeq" id="WP_057480851.1">
    <property type="nucleotide sequence ID" value="NZ_BMWR01000006.1"/>
</dbReference>
<feature type="chain" id="PRO_5006389561" evidence="1">
    <location>
        <begin position="20"/>
        <end position="281"/>
    </location>
</feature>
<accession>A0A0Q9ZJH8</accession>
<dbReference type="Gene3D" id="1.25.40.10">
    <property type="entry name" value="Tetratricopeptide repeat domain"/>
    <property type="match status" value="1"/>
</dbReference>
<dbReference type="OrthoDB" id="187854at2"/>
<sequence length="281" mass="31429">MKKLLLFLCTAGLISAAQAQVKAPQASPFTKVEQKVGLTDVTLEYSRPGMRDREIFGDLVPYGEVWRTGANENTKITFSDDVTVQGKELKAGTYAIYTIPKEDEWEVKFYNDASNWGNPAEWNEEKVVLKATAEVMELPFEMETFTIMIDDLKNESAALNFVWANTVASLQFEVPTEEKAMASIEKTMNGPGAADYFAAATYYHDANKDLEQAYEWVNKSLEMGNPNAFWILRRKSLIAADLGKKEEAIAAAKKSLAEAEKAGNQDYVKMNKDSLKEWGAM</sequence>
<dbReference type="AlphaFoldDB" id="A0A0Q9ZJH8"/>
<dbReference type="Proteomes" id="UP000051643">
    <property type="component" value="Unassembled WGS sequence"/>
</dbReference>
<evidence type="ECO:0000313" key="3">
    <source>
        <dbReference type="Proteomes" id="UP000051643"/>
    </source>
</evidence>
<dbReference type="SUPFAM" id="SSF48452">
    <property type="entry name" value="TPR-like"/>
    <property type="match status" value="1"/>
</dbReference>
<dbReference type="STRING" id="270918.APR42_13740"/>
<proteinExistence type="predicted"/>
<reference evidence="2" key="1">
    <citation type="submission" date="2015-10" db="EMBL/GenBank/DDBJ databases">
        <title>Draft genome sequence of Salegentibacter mishustinae KCTC 12263.</title>
        <authorList>
            <person name="Lin W."/>
            <person name="Zheng Q."/>
        </authorList>
    </citation>
    <scope>NUCLEOTIDE SEQUENCE [LARGE SCALE GENOMIC DNA]</scope>
    <source>
        <strain evidence="2">KCTC 12263</strain>
    </source>
</reference>
<feature type="signal peptide" evidence="1">
    <location>
        <begin position="1"/>
        <end position="19"/>
    </location>
</feature>
<comment type="caution">
    <text evidence="2">The sequence shown here is derived from an EMBL/GenBank/DDBJ whole genome shotgun (WGS) entry which is preliminary data.</text>
</comment>
<protein>
    <submittedName>
        <fullName evidence="2">Dihydrolipoamide dehydrogenase</fullName>
    </submittedName>
</protein>
<dbReference type="InterPro" id="IPR011990">
    <property type="entry name" value="TPR-like_helical_dom_sf"/>
</dbReference>
<organism evidence="2 3">
    <name type="scientific">Salegentibacter mishustinae</name>
    <dbReference type="NCBI Taxonomy" id="270918"/>
    <lineage>
        <taxon>Bacteria</taxon>
        <taxon>Pseudomonadati</taxon>
        <taxon>Bacteroidota</taxon>
        <taxon>Flavobacteriia</taxon>
        <taxon>Flavobacteriales</taxon>
        <taxon>Flavobacteriaceae</taxon>
        <taxon>Salegentibacter</taxon>
    </lineage>
</organism>
<gene>
    <name evidence="2" type="ORF">APR42_13740</name>
</gene>
<dbReference type="Pfam" id="PF11138">
    <property type="entry name" value="DUF2911"/>
    <property type="match status" value="1"/>
</dbReference>
<keyword evidence="3" id="KW-1185">Reference proteome</keyword>
<evidence type="ECO:0000256" key="1">
    <source>
        <dbReference type="SAM" id="SignalP"/>
    </source>
</evidence>
<evidence type="ECO:0000313" key="2">
    <source>
        <dbReference type="EMBL" id="KRG30242.1"/>
    </source>
</evidence>